<evidence type="ECO:0000313" key="2">
    <source>
        <dbReference type="EMBL" id="RIB16091.1"/>
    </source>
</evidence>
<dbReference type="Proteomes" id="UP000266673">
    <property type="component" value="Unassembled WGS sequence"/>
</dbReference>
<accession>A0A397V2E3</accession>
<protein>
    <recommendedName>
        <fullName evidence="1">Protein kinase domain-containing protein</fullName>
    </recommendedName>
</protein>
<organism evidence="2 3">
    <name type="scientific">Gigaspora rosea</name>
    <dbReference type="NCBI Taxonomy" id="44941"/>
    <lineage>
        <taxon>Eukaryota</taxon>
        <taxon>Fungi</taxon>
        <taxon>Fungi incertae sedis</taxon>
        <taxon>Mucoromycota</taxon>
        <taxon>Glomeromycotina</taxon>
        <taxon>Glomeromycetes</taxon>
        <taxon>Diversisporales</taxon>
        <taxon>Gigasporaceae</taxon>
        <taxon>Gigaspora</taxon>
    </lineage>
</organism>
<dbReference type="GO" id="GO:0005524">
    <property type="term" value="F:ATP binding"/>
    <property type="evidence" value="ECO:0007669"/>
    <property type="project" value="InterPro"/>
</dbReference>
<feature type="domain" description="Protein kinase" evidence="1">
    <location>
        <begin position="1"/>
        <end position="100"/>
    </location>
</feature>
<comment type="caution">
    <text evidence="2">The sequence shown here is derived from an EMBL/GenBank/DDBJ whole genome shotgun (WGS) entry which is preliminary data.</text>
</comment>
<proteinExistence type="predicted"/>
<dbReference type="AlphaFoldDB" id="A0A397V2E3"/>
<keyword evidence="3" id="KW-1185">Reference proteome</keyword>
<reference evidence="2 3" key="1">
    <citation type="submission" date="2018-06" db="EMBL/GenBank/DDBJ databases">
        <title>Comparative genomics reveals the genomic features of Rhizophagus irregularis, R. cerebriforme, R. diaphanum and Gigaspora rosea, and their symbiotic lifestyle signature.</title>
        <authorList>
            <person name="Morin E."/>
            <person name="San Clemente H."/>
            <person name="Chen E.C.H."/>
            <person name="De La Providencia I."/>
            <person name="Hainaut M."/>
            <person name="Kuo A."/>
            <person name="Kohler A."/>
            <person name="Murat C."/>
            <person name="Tang N."/>
            <person name="Roy S."/>
            <person name="Loubradou J."/>
            <person name="Henrissat B."/>
            <person name="Grigoriev I.V."/>
            <person name="Corradi N."/>
            <person name="Roux C."/>
            <person name="Martin F.M."/>
        </authorList>
    </citation>
    <scope>NUCLEOTIDE SEQUENCE [LARGE SCALE GENOMIC DNA]</scope>
    <source>
        <strain evidence="2 3">DAOM 194757</strain>
    </source>
</reference>
<dbReference type="SUPFAM" id="SSF56112">
    <property type="entry name" value="Protein kinase-like (PK-like)"/>
    <property type="match status" value="1"/>
</dbReference>
<dbReference type="PROSITE" id="PS50011">
    <property type="entry name" value="PROTEIN_KINASE_DOM"/>
    <property type="match status" value="1"/>
</dbReference>
<dbReference type="InterPro" id="IPR011009">
    <property type="entry name" value="Kinase-like_dom_sf"/>
</dbReference>
<dbReference type="Gene3D" id="1.10.510.10">
    <property type="entry name" value="Transferase(Phosphotransferase) domain 1"/>
    <property type="match status" value="1"/>
</dbReference>
<evidence type="ECO:0000313" key="3">
    <source>
        <dbReference type="Proteomes" id="UP000266673"/>
    </source>
</evidence>
<name>A0A397V2E3_9GLOM</name>
<dbReference type="EMBL" id="QKWP01000702">
    <property type="protein sequence ID" value="RIB16091.1"/>
    <property type="molecule type" value="Genomic_DNA"/>
</dbReference>
<evidence type="ECO:0000259" key="1">
    <source>
        <dbReference type="PROSITE" id="PS50011"/>
    </source>
</evidence>
<gene>
    <name evidence="2" type="ORF">C2G38_2038845</name>
</gene>
<dbReference type="InterPro" id="IPR000719">
    <property type="entry name" value="Prot_kinase_dom"/>
</dbReference>
<dbReference type="GO" id="GO:0004672">
    <property type="term" value="F:protein kinase activity"/>
    <property type="evidence" value="ECO:0007669"/>
    <property type="project" value="InterPro"/>
</dbReference>
<sequence>MNDDYLWVYGKYTQYKKFNTTRVWCQTCDPELIPERWTSGNEDVDYCIKNFQYLGLSKKTDWKDLESLDLFGVLPYIAPKVLKTNQYTQAADIYGFGVIL</sequence>